<organism evidence="1 2">
    <name type="scientific">Chondromyces apiculatus DSM 436</name>
    <dbReference type="NCBI Taxonomy" id="1192034"/>
    <lineage>
        <taxon>Bacteria</taxon>
        <taxon>Pseudomonadati</taxon>
        <taxon>Myxococcota</taxon>
        <taxon>Polyangia</taxon>
        <taxon>Polyangiales</taxon>
        <taxon>Polyangiaceae</taxon>
        <taxon>Chondromyces</taxon>
    </lineage>
</organism>
<comment type="caution">
    <text evidence="1">The sequence shown here is derived from an EMBL/GenBank/DDBJ whole genome shotgun (WGS) entry which is preliminary data.</text>
</comment>
<dbReference type="STRING" id="1192034.CAP_4001"/>
<protein>
    <submittedName>
        <fullName evidence="1">Uncharacterized protein</fullName>
    </submittedName>
</protein>
<gene>
    <name evidence="1" type="ORF">CAP_4001</name>
</gene>
<keyword evidence="2" id="KW-1185">Reference proteome</keyword>
<dbReference type="eggNOG" id="ENOG50319HE">
    <property type="taxonomic scope" value="Bacteria"/>
</dbReference>
<dbReference type="RefSeq" id="WP_044235483.1">
    <property type="nucleotide sequence ID" value="NZ_ASRX01000003.1"/>
</dbReference>
<evidence type="ECO:0000313" key="2">
    <source>
        <dbReference type="Proteomes" id="UP000019678"/>
    </source>
</evidence>
<sequence length="1294" mass="137548">MRRRSWGAASGWWARACKPLAVTLLAGVAASCHEGLDTTRRAPFTATLGDDLYGVLCDRVGASALAEDLTGASYQGVCHPDGEGNYADEVNAAVLPVPSGAKAEEARRLGLSRLEAMVRRRAELIRAVNTAFPDEEIDNPVTEQGGDTIGLHDALLAYSQELAKLYDTHPYAPGGEALLPGSTRSLGRLFAALAESEAARGSFAQMWGRQGYRPTSAILGAIRAALAYPGMRALSTTSTEVIGPGGVAAPAFDQLLAVVKQELLTARSNVAALPPVAVDAATGEPSRPRSSMEILGSLLALEDEAFAPGIAKAPTYIVARDRRGMALPLPGGPFADANGDGLADVDASGRFVAAGAPVAVDPPFVIPGMASQGALDAFGRPEPLVYRYIDTSRTAGAALARTMVPLLDPVQYATEGTPEPWAREHESLMYAMSGAYLLYGDREAATYDHQAEKILPAGSTCAHCTPYQRFRGEASPLADLTHATGQLLADPESDALLLGLRDLLANHEQVVARLIGAALRAREIAAEHDKKAAQGEEPRAELPYEAPIWDEMAVVLGRIADRPGLTTRLFAALASRDAQGTPILLKPTESAWGPGVSHVGETMARFFRNRDRMSYDPGTSGTSRINGAALNLTVTAATGSPSYVDPTTPVDWKAPRIGENKSVMQRSFELIHDAHGATACNKEHAEIRVFGIPFGDYGECSLFQFDNVATFYVDSLLPAGHPKKSKIEIKNGFLSGLLNFADFFNIDVNSLFEDGSGITGLTLTPTTPALNRLVFFGADSTRYSNLPDLDPYRGSSNEDTNLFVSGLIEPASSSVCPKNPAGASQCGPPTDVMRLRDRETIFVWERLGFVDYLRPVITAFADEPCAAGEPKACGEEMFADIVRVLNRHWPGAEHGPECAKSGTPATNPKYCSEAGVASYEPLLADTMETDLVPALVEFSRAVSELSSITVQRGPAAGEVWTGAEVLERMTRVTFSQEYAAQVGMVDRKGSPSTTWVDGTPQAQVTLFSLFADALHGFDARFAESAAGDAAGDAQARKGQWKRARSQIVDALFEVEGEGTEARFKNAATPRLLVAGIDLLREQLNANCPDREAGGGCPWAKVTLGQKMAETMSGPLFAAIMDVNEALRANEPARRELGKMLQYLLGATGDDAALSATLASLTDLCQVVASDDVLSPILKAVAGVASPGGDAEGAGAVFAALPVLRAMADERYDRYHVMDRVLPALVTPMDGGQGPAPIEVVLDVIAEVNRLDAADDRPLAPGDYAEVFGSVGDFLTDTTRGVEQLYTIVQNRAQR</sequence>
<accession>A0A017THW1</accession>
<dbReference type="OrthoDB" id="5476155at2"/>
<proteinExistence type="predicted"/>
<dbReference type="PROSITE" id="PS51257">
    <property type="entry name" value="PROKAR_LIPOPROTEIN"/>
    <property type="match status" value="1"/>
</dbReference>
<dbReference type="Proteomes" id="UP000019678">
    <property type="component" value="Unassembled WGS sequence"/>
</dbReference>
<name>A0A017THW1_9BACT</name>
<reference evidence="1 2" key="1">
    <citation type="submission" date="2013-05" db="EMBL/GenBank/DDBJ databases">
        <title>Genome assembly of Chondromyces apiculatus DSM 436.</title>
        <authorList>
            <person name="Sharma G."/>
            <person name="Khatri I."/>
            <person name="Kaur C."/>
            <person name="Mayilraj S."/>
            <person name="Subramanian S."/>
        </authorList>
    </citation>
    <scope>NUCLEOTIDE SEQUENCE [LARGE SCALE GENOMIC DNA]</scope>
    <source>
        <strain evidence="1 2">DSM 436</strain>
    </source>
</reference>
<evidence type="ECO:0000313" key="1">
    <source>
        <dbReference type="EMBL" id="EYF08472.1"/>
    </source>
</evidence>
<dbReference type="EMBL" id="ASRX01000003">
    <property type="protein sequence ID" value="EYF08472.1"/>
    <property type="molecule type" value="Genomic_DNA"/>
</dbReference>